<reference evidence="1 2" key="1">
    <citation type="journal article" date="2008" name="Nature">
        <title>The genome of the model beetle and pest Tribolium castaneum.</title>
        <authorList>
            <consortium name="Tribolium Genome Sequencing Consortium"/>
            <person name="Richards S."/>
            <person name="Gibbs R.A."/>
            <person name="Weinstock G.M."/>
            <person name="Brown S.J."/>
            <person name="Denell R."/>
            <person name="Beeman R.W."/>
            <person name="Gibbs R."/>
            <person name="Beeman R.W."/>
            <person name="Brown S.J."/>
            <person name="Bucher G."/>
            <person name="Friedrich M."/>
            <person name="Grimmelikhuijzen C.J."/>
            <person name="Klingler M."/>
            <person name="Lorenzen M."/>
            <person name="Richards S."/>
            <person name="Roth S."/>
            <person name="Schroder R."/>
            <person name="Tautz D."/>
            <person name="Zdobnov E.M."/>
            <person name="Muzny D."/>
            <person name="Gibbs R.A."/>
            <person name="Weinstock G.M."/>
            <person name="Attaway T."/>
            <person name="Bell S."/>
            <person name="Buhay C.J."/>
            <person name="Chandrabose M.N."/>
            <person name="Chavez D."/>
            <person name="Clerk-Blankenburg K.P."/>
            <person name="Cree A."/>
            <person name="Dao M."/>
            <person name="Davis C."/>
            <person name="Chacko J."/>
            <person name="Dinh H."/>
            <person name="Dugan-Rocha S."/>
            <person name="Fowler G."/>
            <person name="Garner T.T."/>
            <person name="Garnes J."/>
            <person name="Gnirke A."/>
            <person name="Hawes A."/>
            <person name="Hernandez J."/>
            <person name="Hines S."/>
            <person name="Holder M."/>
            <person name="Hume J."/>
            <person name="Jhangiani S.N."/>
            <person name="Joshi V."/>
            <person name="Khan Z.M."/>
            <person name="Jackson L."/>
            <person name="Kovar C."/>
            <person name="Kowis A."/>
            <person name="Lee S."/>
            <person name="Lewis L.R."/>
            <person name="Margolis J."/>
            <person name="Morgan M."/>
            <person name="Nazareth L.V."/>
            <person name="Nguyen N."/>
            <person name="Okwuonu G."/>
            <person name="Parker D."/>
            <person name="Richards S."/>
            <person name="Ruiz S.J."/>
            <person name="Santibanez J."/>
            <person name="Savard J."/>
            <person name="Scherer S.E."/>
            <person name="Schneider B."/>
            <person name="Sodergren E."/>
            <person name="Tautz D."/>
            <person name="Vattahil S."/>
            <person name="Villasana D."/>
            <person name="White C.S."/>
            <person name="Wright R."/>
            <person name="Park Y."/>
            <person name="Beeman R.W."/>
            <person name="Lord J."/>
            <person name="Oppert B."/>
            <person name="Lorenzen M."/>
            <person name="Brown S."/>
            <person name="Wang L."/>
            <person name="Savard J."/>
            <person name="Tautz D."/>
            <person name="Richards S."/>
            <person name="Weinstock G."/>
            <person name="Gibbs R.A."/>
            <person name="Liu Y."/>
            <person name="Worley K."/>
            <person name="Weinstock G."/>
            <person name="Elsik C.G."/>
            <person name="Reese J.T."/>
            <person name="Elhaik E."/>
            <person name="Landan G."/>
            <person name="Graur D."/>
            <person name="Arensburger P."/>
            <person name="Atkinson P."/>
            <person name="Beeman R.W."/>
            <person name="Beidler J."/>
            <person name="Brown S.J."/>
            <person name="Demuth J.P."/>
            <person name="Drury D.W."/>
            <person name="Du Y.Z."/>
            <person name="Fujiwara H."/>
            <person name="Lorenzen M."/>
            <person name="Maselli V."/>
            <person name="Osanai M."/>
            <person name="Park Y."/>
            <person name="Robertson H.M."/>
            <person name="Tu Z."/>
            <person name="Wang J.J."/>
            <person name="Wang S."/>
            <person name="Richards S."/>
            <person name="Song H."/>
            <person name="Zhang L."/>
            <person name="Sodergren E."/>
            <person name="Werner D."/>
            <person name="Stanke M."/>
            <person name="Morgenstern B."/>
            <person name="Solovyev V."/>
            <person name="Kosarev P."/>
            <person name="Brown G."/>
            <person name="Chen H.C."/>
            <person name="Ermolaeva O."/>
            <person name="Hlavina W."/>
            <person name="Kapustin Y."/>
            <person name="Kiryutin B."/>
            <person name="Kitts P."/>
            <person name="Maglott D."/>
            <person name="Pruitt K."/>
            <person name="Sapojnikov V."/>
            <person name="Souvorov A."/>
            <person name="Mackey A.J."/>
            <person name="Waterhouse R.M."/>
            <person name="Wyder S."/>
            <person name="Zdobnov E.M."/>
            <person name="Zdobnov E.M."/>
            <person name="Wyder S."/>
            <person name="Kriventseva E.V."/>
            <person name="Kadowaki T."/>
            <person name="Bork P."/>
            <person name="Aranda M."/>
            <person name="Bao R."/>
            <person name="Beermann A."/>
            <person name="Berns N."/>
            <person name="Bolognesi R."/>
            <person name="Bonneton F."/>
            <person name="Bopp D."/>
            <person name="Brown S.J."/>
            <person name="Bucher G."/>
            <person name="Butts T."/>
            <person name="Chaumot A."/>
            <person name="Denell R.E."/>
            <person name="Ferrier D.E."/>
            <person name="Friedrich M."/>
            <person name="Gordon C.M."/>
            <person name="Jindra M."/>
            <person name="Klingler M."/>
            <person name="Lan Q."/>
            <person name="Lattorff H.M."/>
            <person name="Laudet V."/>
            <person name="von Levetsow C."/>
            <person name="Liu Z."/>
            <person name="Lutz R."/>
            <person name="Lynch J.A."/>
            <person name="da Fonseca R.N."/>
            <person name="Posnien N."/>
            <person name="Reuter R."/>
            <person name="Roth S."/>
            <person name="Savard J."/>
            <person name="Schinko J.B."/>
            <person name="Schmitt C."/>
            <person name="Schoppmeier M."/>
            <person name="Schroder R."/>
            <person name="Shippy T.D."/>
            <person name="Simonnet F."/>
            <person name="Marques-Souza H."/>
            <person name="Tautz D."/>
            <person name="Tomoyasu Y."/>
            <person name="Trauner J."/>
            <person name="Van der Zee M."/>
            <person name="Vervoort M."/>
            <person name="Wittkopp N."/>
            <person name="Wimmer E.A."/>
            <person name="Yang X."/>
            <person name="Jones A.K."/>
            <person name="Sattelle D.B."/>
            <person name="Ebert P.R."/>
            <person name="Nelson D."/>
            <person name="Scott J.G."/>
            <person name="Beeman R.W."/>
            <person name="Muthukrishnan S."/>
            <person name="Kramer K.J."/>
            <person name="Arakane Y."/>
            <person name="Beeman R.W."/>
            <person name="Zhu Q."/>
            <person name="Hogenkamp D."/>
            <person name="Dixit R."/>
            <person name="Oppert B."/>
            <person name="Jiang H."/>
            <person name="Zou Z."/>
            <person name="Marshall J."/>
            <person name="Elpidina E."/>
            <person name="Vinokurov K."/>
            <person name="Oppert C."/>
            <person name="Zou Z."/>
            <person name="Evans J."/>
            <person name="Lu Z."/>
            <person name="Zhao P."/>
            <person name="Sumathipala N."/>
            <person name="Altincicek B."/>
            <person name="Vilcinskas A."/>
            <person name="Williams M."/>
            <person name="Hultmark D."/>
            <person name="Hetru C."/>
            <person name="Jiang H."/>
            <person name="Grimmelikhuijzen C.J."/>
            <person name="Hauser F."/>
            <person name="Cazzamali G."/>
            <person name="Williamson M."/>
            <person name="Park Y."/>
            <person name="Li B."/>
            <person name="Tanaka Y."/>
            <person name="Predel R."/>
            <person name="Neupert S."/>
            <person name="Schachtner J."/>
            <person name="Verleyen P."/>
            <person name="Raible F."/>
            <person name="Bork P."/>
            <person name="Friedrich M."/>
            <person name="Walden K.K."/>
            <person name="Robertson H.M."/>
            <person name="Angeli S."/>
            <person name="Foret S."/>
            <person name="Bucher G."/>
            <person name="Schuetz S."/>
            <person name="Maleszka R."/>
            <person name="Wimmer E.A."/>
            <person name="Beeman R.W."/>
            <person name="Lorenzen M."/>
            <person name="Tomoyasu Y."/>
            <person name="Miller S.C."/>
            <person name="Grossmann D."/>
            <person name="Bucher G."/>
        </authorList>
    </citation>
    <scope>NUCLEOTIDE SEQUENCE [LARGE SCALE GENOMIC DNA]</scope>
    <source>
        <strain evidence="1 2">Georgia GA2</strain>
    </source>
</reference>
<reference evidence="1 2" key="2">
    <citation type="journal article" date="2010" name="Nucleic Acids Res.">
        <title>BeetleBase in 2010: revisions to provide comprehensive genomic information for Tribolium castaneum.</title>
        <authorList>
            <person name="Kim H.S."/>
            <person name="Murphy T."/>
            <person name="Xia J."/>
            <person name="Caragea D."/>
            <person name="Park Y."/>
            <person name="Beeman R.W."/>
            <person name="Lorenzen M.D."/>
            <person name="Butcher S."/>
            <person name="Manak J.R."/>
            <person name="Brown S.J."/>
        </authorList>
    </citation>
    <scope>GENOME REANNOTATION</scope>
    <source>
        <strain evidence="1 2">Georgia GA2</strain>
    </source>
</reference>
<dbReference type="Proteomes" id="UP000007266">
    <property type="component" value="Linkage group 3"/>
</dbReference>
<evidence type="ECO:0000313" key="2">
    <source>
        <dbReference type="Proteomes" id="UP000007266"/>
    </source>
</evidence>
<sequence>MPDRYFVYHNFRIYHTEAFIRTRCCDEKLIYFTSCMRYSKELGNFSGTGVCIFTHPFGKRVQGSGQVFEDGAFLQPVFSKPWTQTVAWFVRPTNAELFITELKVLR</sequence>
<proteinExistence type="predicted"/>
<dbReference type="EMBL" id="KQ971322">
    <property type="protein sequence ID" value="EEZ99958.1"/>
    <property type="molecule type" value="Genomic_DNA"/>
</dbReference>
<accession>D6WDL1</accession>
<name>D6WDL1_TRICA</name>
<organism evidence="1 2">
    <name type="scientific">Tribolium castaneum</name>
    <name type="common">Red flour beetle</name>
    <dbReference type="NCBI Taxonomy" id="7070"/>
    <lineage>
        <taxon>Eukaryota</taxon>
        <taxon>Metazoa</taxon>
        <taxon>Ecdysozoa</taxon>
        <taxon>Arthropoda</taxon>
        <taxon>Hexapoda</taxon>
        <taxon>Insecta</taxon>
        <taxon>Pterygota</taxon>
        <taxon>Neoptera</taxon>
        <taxon>Endopterygota</taxon>
        <taxon>Coleoptera</taxon>
        <taxon>Polyphaga</taxon>
        <taxon>Cucujiformia</taxon>
        <taxon>Tenebrionidae</taxon>
        <taxon>Tenebrionidae incertae sedis</taxon>
        <taxon>Tribolium</taxon>
    </lineage>
</organism>
<evidence type="ECO:0000313" key="1">
    <source>
        <dbReference type="EMBL" id="EEZ99958.1"/>
    </source>
</evidence>
<gene>
    <name evidence="1" type="primary">GLEAN_02754</name>
    <name evidence="1" type="ORF">TcasGA2_TC002754</name>
</gene>
<protein>
    <submittedName>
        <fullName evidence="1">Uncharacterized protein</fullName>
    </submittedName>
</protein>
<keyword evidence="2" id="KW-1185">Reference proteome</keyword>
<dbReference type="AlphaFoldDB" id="D6WDL1"/>
<dbReference type="HOGENOM" id="CLU_2226554_0_0_1"/>